<sequence>MERFLKAYVPPKKRMETLATNIANNVKYTFAYGVFVFTNIICSEKKHIENYFCPKKTGSFNEYYIDECDMGDDECDDEDEYYCIDEYGTDNDEYDSDISSTATCIDEDEYCYIDEYEK</sequence>
<keyword evidence="2" id="KW-1185">Reference proteome</keyword>
<dbReference type="EMBL" id="BAABUJ010000007">
    <property type="protein sequence ID" value="GAA5797046.1"/>
    <property type="molecule type" value="Genomic_DNA"/>
</dbReference>
<proteinExistence type="predicted"/>
<gene>
    <name evidence="1" type="ORF">HPULCUR_002424</name>
</gene>
<dbReference type="Proteomes" id="UP001476247">
    <property type="component" value="Unassembled WGS sequence"/>
</dbReference>
<organism evidence="1 2">
    <name type="scientific">Helicostylum pulchrum</name>
    <dbReference type="NCBI Taxonomy" id="562976"/>
    <lineage>
        <taxon>Eukaryota</taxon>
        <taxon>Fungi</taxon>
        <taxon>Fungi incertae sedis</taxon>
        <taxon>Mucoromycota</taxon>
        <taxon>Mucoromycotina</taxon>
        <taxon>Mucoromycetes</taxon>
        <taxon>Mucorales</taxon>
        <taxon>Mucorineae</taxon>
        <taxon>Mucoraceae</taxon>
        <taxon>Helicostylum</taxon>
    </lineage>
</organism>
<accession>A0ABP9XQF5</accession>
<name>A0ABP9XQF5_9FUNG</name>
<reference evidence="1 2" key="1">
    <citation type="submission" date="2024-04" db="EMBL/GenBank/DDBJ databases">
        <title>genome sequences of Mucor flavus KT1a and Helicostylum pulchrum KT1b strains isolation_sourced from the surface of a dry-aged beef.</title>
        <authorList>
            <person name="Toyotome T."/>
            <person name="Hosono M."/>
            <person name="Torimaru M."/>
            <person name="Fukuda K."/>
            <person name="Mikami N."/>
        </authorList>
    </citation>
    <scope>NUCLEOTIDE SEQUENCE [LARGE SCALE GENOMIC DNA]</scope>
    <source>
        <strain evidence="1 2">KT1b</strain>
    </source>
</reference>
<protein>
    <submittedName>
        <fullName evidence="1">Uncharacterized protein</fullName>
    </submittedName>
</protein>
<comment type="caution">
    <text evidence="1">The sequence shown here is derived from an EMBL/GenBank/DDBJ whole genome shotgun (WGS) entry which is preliminary data.</text>
</comment>
<evidence type="ECO:0000313" key="1">
    <source>
        <dbReference type="EMBL" id="GAA5797046.1"/>
    </source>
</evidence>
<evidence type="ECO:0000313" key="2">
    <source>
        <dbReference type="Proteomes" id="UP001476247"/>
    </source>
</evidence>